<evidence type="ECO:0000256" key="5">
    <source>
        <dbReference type="ARBA" id="ARBA00022737"/>
    </source>
</evidence>
<evidence type="ECO:0000256" key="7">
    <source>
        <dbReference type="PROSITE-ProRule" id="PRU00221"/>
    </source>
</evidence>
<dbReference type="Pfam" id="PF00400">
    <property type="entry name" value="WD40"/>
    <property type="match status" value="7"/>
</dbReference>
<sequence>STCQGMEEQQVKELQVRLATKQKQYSVPETPLSVPSSIEVRDLNSLVNGLIQESTSDWNAVDFDFLVNGEFLRLSLLEHLINYSIPTEAVVDIEYVERFPPPEPQDSLNHDDWVSAVVCSDKWIFSGCYDNTLQLWGIDGSHTMTIPAHAGPVKAIALIDVIDNTATLVSGSHDQTVMQWKIDLEKLSVDCVTIGKGHERSVECVSVDPTRTLIASGSWDTYLKIWTTNLDASVTEPIDPKERKRLKKEGVDSLTRTPLVTLSGHKEAVSGCVWTDNSEVCTCSWDHTIRLWDAQLGGIKAELTGNKSFFSLSWSSLNRSLLTSSADRHIRVYDPRSKEGSLVKATYTSHTGWVSSVKWSPTDENLFISGGHDGLLKLWDRRSQKASLYDMTGHEDKVLCCDWSNPLFMSSGSADNTLKVFKANNESS</sequence>
<evidence type="ECO:0000256" key="1">
    <source>
        <dbReference type="ARBA" id="ARBA00004123"/>
    </source>
</evidence>
<organism evidence="9 10">
    <name type="scientific">Artemia franciscana</name>
    <name type="common">Brine shrimp</name>
    <name type="synonym">Artemia sanfranciscana</name>
    <dbReference type="NCBI Taxonomy" id="6661"/>
    <lineage>
        <taxon>Eukaryota</taxon>
        <taxon>Metazoa</taxon>
        <taxon>Ecdysozoa</taxon>
        <taxon>Arthropoda</taxon>
        <taxon>Crustacea</taxon>
        <taxon>Branchiopoda</taxon>
        <taxon>Anostraca</taxon>
        <taxon>Artemiidae</taxon>
        <taxon>Artemia</taxon>
    </lineage>
</organism>
<comment type="caution">
    <text evidence="9">The sequence shown here is derived from an EMBL/GenBank/DDBJ whole genome shotgun (WGS) entry which is preliminary data.</text>
</comment>
<keyword evidence="3" id="KW-0698">rRNA processing</keyword>
<keyword evidence="4 7" id="KW-0853">WD repeat</keyword>
<dbReference type="PROSITE" id="PS50082">
    <property type="entry name" value="WD_REPEATS_2"/>
    <property type="match status" value="4"/>
</dbReference>
<dbReference type="InterPro" id="IPR012972">
    <property type="entry name" value="NLE"/>
</dbReference>
<evidence type="ECO:0000313" key="9">
    <source>
        <dbReference type="EMBL" id="KAK2717707.1"/>
    </source>
</evidence>
<dbReference type="InterPro" id="IPR015943">
    <property type="entry name" value="WD40/YVTN_repeat-like_dom_sf"/>
</dbReference>
<evidence type="ECO:0000256" key="2">
    <source>
        <dbReference type="ARBA" id="ARBA00022517"/>
    </source>
</evidence>
<feature type="domain" description="NLE" evidence="8">
    <location>
        <begin position="14"/>
        <end position="80"/>
    </location>
</feature>
<comment type="subcellular location">
    <subcellularLocation>
        <location evidence="1">Nucleus</location>
    </subcellularLocation>
</comment>
<dbReference type="PANTHER" id="PTHR19855">
    <property type="entry name" value="WD40 REPEAT PROTEIN 12, 37"/>
    <property type="match status" value="1"/>
</dbReference>
<dbReference type="FunFam" id="2.130.10.10:FF:001898">
    <property type="entry name" value="Ribosome biogenesis protein WDR12 homolog"/>
    <property type="match status" value="1"/>
</dbReference>
<feature type="repeat" description="WD" evidence="7">
    <location>
        <begin position="262"/>
        <end position="293"/>
    </location>
</feature>
<keyword evidence="5" id="KW-0677">Repeat</keyword>
<name>A0AA88IA81_ARTSF</name>
<feature type="repeat" description="WD" evidence="7">
    <location>
        <begin position="391"/>
        <end position="428"/>
    </location>
</feature>
<dbReference type="InterPro" id="IPR020472">
    <property type="entry name" value="WD40_PAC1"/>
</dbReference>
<gene>
    <name evidence="9" type="ORF">QYM36_006476</name>
</gene>
<dbReference type="Proteomes" id="UP001187531">
    <property type="component" value="Unassembled WGS sequence"/>
</dbReference>
<evidence type="ECO:0000256" key="3">
    <source>
        <dbReference type="ARBA" id="ARBA00022552"/>
    </source>
</evidence>
<reference evidence="9" key="1">
    <citation type="submission" date="2023-07" db="EMBL/GenBank/DDBJ databases">
        <title>Chromosome-level genome assembly of Artemia franciscana.</title>
        <authorList>
            <person name="Jo E."/>
        </authorList>
    </citation>
    <scope>NUCLEOTIDE SEQUENCE</scope>
    <source>
        <tissue evidence="9">Whole body</tissue>
    </source>
</reference>
<evidence type="ECO:0000256" key="6">
    <source>
        <dbReference type="ARBA" id="ARBA00023242"/>
    </source>
</evidence>
<dbReference type="PANTHER" id="PTHR19855:SF11">
    <property type="entry name" value="RIBOSOME BIOGENESIS PROTEIN WDR12"/>
    <property type="match status" value="1"/>
</dbReference>
<keyword evidence="10" id="KW-1185">Reference proteome</keyword>
<dbReference type="PRINTS" id="PR00320">
    <property type="entry name" value="GPROTEINBRPT"/>
</dbReference>
<dbReference type="EMBL" id="JAVRJZ010000010">
    <property type="protein sequence ID" value="KAK2717707.1"/>
    <property type="molecule type" value="Genomic_DNA"/>
</dbReference>
<dbReference type="InterPro" id="IPR001680">
    <property type="entry name" value="WD40_rpt"/>
</dbReference>
<dbReference type="GO" id="GO:0006364">
    <property type="term" value="P:rRNA processing"/>
    <property type="evidence" value="ECO:0007669"/>
    <property type="project" value="UniProtKB-KW"/>
</dbReference>
<feature type="non-terminal residue" evidence="9">
    <location>
        <position position="428"/>
    </location>
</feature>
<dbReference type="InterPro" id="IPR036322">
    <property type="entry name" value="WD40_repeat_dom_sf"/>
</dbReference>
<dbReference type="Gene3D" id="2.130.10.10">
    <property type="entry name" value="YVTN repeat-like/Quinoprotein amine dehydrogenase"/>
    <property type="match status" value="3"/>
</dbReference>
<evidence type="ECO:0000256" key="4">
    <source>
        <dbReference type="ARBA" id="ARBA00022574"/>
    </source>
</evidence>
<dbReference type="AlphaFoldDB" id="A0AA88IA81"/>
<keyword evidence="2" id="KW-0690">Ribosome biogenesis</keyword>
<evidence type="ECO:0000259" key="8">
    <source>
        <dbReference type="Pfam" id="PF08154"/>
    </source>
</evidence>
<dbReference type="GO" id="GO:0005634">
    <property type="term" value="C:nucleus"/>
    <property type="evidence" value="ECO:0007669"/>
    <property type="project" value="UniProtKB-SubCell"/>
</dbReference>
<dbReference type="HAMAP" id="MF_03029">
    <property type="entry name" value="WDR12"/>
    <property type="match status" value="1"/>
</dbReference>
<dbReference type="InterPro" id="IPR028599">
    <property type="entry name" value="WDR12/Ytm1"/>
</dbReference>
<protein>
    <recommendedName>
        <fullName evidence="8">NLE domain-containing protein</fullName>
    </recommendedName>
</protein>
<feature type="repeat" description="WD" evidence="7">
    <location>
        <begin position="347"/>
        <end position="389"/>
    </location>
</feature>
<feature type="repeat" description="WD" evidence="7">
    <location>
        <begin position="195"/>
        <end position="236"/>
    </location>
</feature>
<dbReference type="PROSITE" id="PS50294">
    <property type="entry name" value="WD_REPEATS_REGION"/>
    <property type="match status" value="4"/>
</dbReference>
<keyword evidence="6" id="KW-0539">Nucleus</keyword>
<dbReference type="CDD" id="cd00200">
    <property type="entry name" value="WD40"/>
    <property type="match status" value="1"/>
</dbReference>
<proteinExistence type="inferred from homology"/>
<dbReference type="SUPFAM" id="SSF50978">
    <property type="entry name" value="WD40 repeat-like"/>
    <property type="match status" value="1"/>
</dbReference>
<evidence type="ECO:0000313" key="10">
    <source>
        <dbReference type="Proteomes" id="UP001187531"/>
    </source>
</evidence>
<dbReference type="Pfam" id="PF08154">
    <property type="entry name" value="NLE"/>
    <property type="match status" value="1"/>
</dbReference>
<accession>A0AA88IA81</accession>
<dbReference type="SMART" id="SM00320">
    <property type="entry name" value="WD40"/>
    <property type="match status" value="7"/>
</dbReference>